<dbReference type="Gene3D" id="2.160.10.10">
    <property type="entry name" value="Hexapeptide repeat proteins"/>
    <property type="match status" value="1"/>
</dbReference>
<dbReference type="NCBIfam" id="TIGR03570">
    <property type="entry name" value="NeuD_NnaD"/>
    <property type="match status" value="1"/>
</dbReference>
<name>A0A4U8YU04_9BACT</name>
<organism evidence="4 5">
    <name type="scientific">Desulfoluna butyratoxydans</name>
    <dbReference type="NCBI Taxonomy" id="231438"/>
    <lineage>
        <taxon>Bacteria</taxon>
        <taxon>Pseudomonadati</taxon>
        <taxon>Thermodesulfobacteriota</taxon>
        <taxon>Desulfobacteria</taxon>
        <taxon>Desulfobacterales</taxon>
        <taxon>Desulfolunaceae</taxon>
        <taxon>Desulfoluna</taxon>
    </lineage>
</organism>
<dbReference type="SUPFAM" id="SSF51161">
    <property type="entry name" value="Trimeric LpxA-like enzymes"/>
    <property type="match status" value="1"/>
</dbReference>
<protein>
    <submittedName>
        <fullName evidence="4">Trimeric lpxa-like</fullName>
    </submittedName>
</protein>
<dbReference type="CDD" id="cd03360">
    <property type="entry name" value="LbH_AT_putative"/>
    <property type="match status" value="1"/>
</dbReference>
<evidence type="ECO:0000256" key="1">
    <source>
        <dbReference type="ARBA" id="ARBA00007274"/>
    </source>
</evidence>
<dbReference type="InterPro" id="IPR041561">
    <property type="entry name" value="PglD_N"/>
</dbReference>
<dbReference type="PANTHER" id="PTHR43300">
    <property type="entry name" value="ACETYLTRANSFERASE"/>
    <property type="match status" value="1"/>
</dbReference>
<dbReference type="InterPro" id="IPR011004">
    <property type="entry name" value="Trimer_LpxA-like_sf"/>
</dbReference>
<accession>A0A4U8YU04</accession>
<gene>
    <name evidence="4" type="ORF">MSL71_51700</name>
</gene>
<dbReference type="RefSeq" id="WP_180147331.1">
    <property type="nucleotide sequence ID" value="NZ_CAADHO010000018.1"/>
</dbReference>
<dbReference type="InterPro" id="IPR020019">
    <property type="entry name" value="AcTrfase_PglD-like"/>
</dbReference>
<proteinExistence type="inferred from homology"/>
<reference evidence="4 5" key="1">
    <citation type="submission" date="2019-03" db="EMBL/GenBank/DDBJ databases">
        <authorList>
            <person name="Nijsse B."/>
        </authorList>
    </citation>
    <scope>NUCLEOTIDE SEQUENCE [LARGE SCALE GENOMIC DNA]</scope>
    <source>
        <strain evidence="4">Desulfoluna butyratoxydans MSL71</strain>
    </source>
</reference>
<comment type="similarity">
    <text evidence="1">Belongs to the transferase hexapeptide repeat family.</text>
</comment>
<evidence type="ECO:0000259" key="3">
    <source>
        <dbReference type="Pfam" id="PF17836"/>
    </source>
</evidence>
<dbReference type="Pfam" id="PF17836">
    <property type="entry name" value="PglD_N"/>
    <property type="match status" value="1"/>
</dbReference>
<sequence>MKKIIYGVYGNSGFGREVFPVLINQLDKNLENIEDVVFVDDDPSDHKNINYPILSYPEFLDSSYSQKKIVIAIADGYVRKKLSIKCEKDGIDPITVRAQNSLIMNNVQIGLGAVICPFVTITSDVSIGSYFHANLYSYVAHDCVVGDYVTFAPGVKCNGNVVIGDHAYIGTGAMIKQGTTSKPLTIGAGAIIGMGAVVTKDVPAGVTVVGNPARSINTYP</sequence>
<evidence type="ECO:0000313" key="5">
    <source>
        <dbReference type="Proteomes" id="UP000507962"/>
    </source>
</evidence>
<dbReference type="EMBL" id="CAADHO010000018">
    <property type="protein sequence ID" value="VFQ47470.1"/>
    <property type="molecule type" value="Genomic_DNA"/>
</dbReference>
<feature type="site" description="Increases basicity of active site His" evidence="2">
    <location>
        <position position="142"/>
    </location>
</feature>
<feature type="active site" description="Proton acceptor" evidence="2">
    <location>
        <position position="141"/>
    </location>
</feature>
<evidence type="ECO:0000256" key="2">
    <source>
        <dbReference type="PIRSR" id="PIRSR620019-1"/>
    </source>
</evidence>
<dbReference type="Proteomes" id="UP000507962">
    <property type="component" value="Unassembled WGS sequence"/>
</dbReference>
<dbReference type="Gene3D" id="3.40.50.20">
    <property type="match status" value="1"/>
</dbReference>
<keyword evidence="5" id="KW-1185">Reference proteome</keyword>
<dbReference type="AlphaFoldDB" id="A0A4U8YU04"/>
<dbReference type="PANTHER" id="PTHR43300:SF7">
    <property type="entry name" value="UDP-N-ACETYLBACILLOSAMINE N-ACETYLTRANSFERASE"/>
    <property type="match status" value="1"/>
</dbReference>
<dbReference type="InterPro" id="IPR050179">
    <property type="entry name" value="Trans_hexapeptide_repeat"/>
</dbReference>
<evidence type="ECO:0000313" key="4">
    <source>
        <dbReference type="EMBL" id="VFQ47470.1"/>
    </source>
</evidence>
<feature type="domain" description="PglD N-terminal" evidence="3">
    <location>
        <begin position="8"/>
        <end position="83"/>
    </location>
</feature>